<keyword evidence="3" id="KW-0677">Repeat</keyword>
<dbReference type="Pfam" id="PF13409">
    <property type="entry name" value="GST_N_2"/>
    <property type="match status" value="1"/>
</dbReference>
<keyword evidence="4 7" id="KW-0863">Zinc-finger</keyword>
<dbReference type="SUPFAM" id="SSF57667">
    <property type="entry name" value="beta-beta-alpha zinc fingers"/>
    <property type="match status" value="1"/>
</dbReference>
<dbReference type="SMART" id="SM00355">
    <property type="entry name" value="ZnF_C2H2"/>
    <property type="match status" value="2"/>
</dbReference>
<organism evidence="11 12">
    <name type="scientific">Collybiopsis confluens</name>
    <dbReference type="NCBI Taxonomy" id="2823264"/>
    <lineage>
        <taxon>Eukaryota</taxon>
        <taxon>Fungi</taxon>
        <taxon>Dikarya</taxon>
        <taxon>Basidiomycota</taxon>
        <taxon>Agaricomycotina</taxon>
        <taxon>Agaricomycetes</taxon>
        <taxon>Agaricomycetidae</taxon>
        <taxon>Agaricales</taxon>
        <taxon>Marasmiineae</taxon>
        <taxon>Omphalotaceae</taxon>
        <taxon>Collybiopsis</taxon>
    </lineage>
</organism>
<dbReference type="InterPro" id="IPR036282">
    <property type="entry name" value="Glutathione-S-Trfase_C_sf"/>
</dbReference>
<evidence type="ECO:0000256" key="6">
    <source>
        <dbReference type="ARBA" id="ARBA00023242"/>
    </source>
</evidence>
<dbReference type="PROSITE" id="PS50404">
    <property type="entry name" value="GST_NTER"/>
    <property type="match status" value="1"/>
</dbReference>
<evidence type="ECO:0000313" key="12">
    <source>
        <dbReference type="Proteomes" id="UP000518752"/>
    </source>
</evidence>
<evidence type="ECO:0000259" key="9">
    <source>
        <dbReference type="PROSITE" id="PS50157"/>
    </source>
</evidence>
<comment type="subcellular location">
    <subcellularLocation>
        <location evidence="1">Nucleus</location>
    </subcellularLocation>
</comment>
<dbReference type="InterPro" id="IPR036249">
    <property type="entry name" value="Thioredoxin-like_sf"/>
</dbReference>
<accession>A0A8H5M058</accession>
<dbReference type="InterPro" id="IPR004045">
    <property type="entry name" value="Glutathione_S-Trfase_N"/>
</dbReference>
<evidence type="ECO:0000256" key="8">
    <source>
        <dbReference type="SAM" id="MobiDB-lite"/>
    </source>
</evidence>
<dbReference type="SUPFAM" id="SSF47616">
    <property type="entry name" value="GST C-terminal domain-like"/>
    <property type="match status" value="1"/>
</dbReference>
<evidence type="ECO:0000256" key="1">
    <source>
        <dbReference type="ARBA" id="ARBA00004123"/>
    </source>
</evidence>
<reference evidence="11 12" key="1">
    <citation type="journal article" date="2020" name="ISME J.">
        <title>Uncovering the hidden diversity of litter-decomposition mechanisms in mushroom-forming fungi.</title>
        <authorList>
            <person name="Floudas D."/>
            <person name="Bentzer J."/>
            <person name="Ahren D."/>
            <person name="Johansson T."/>
            <person name="Persson P."/>
            <person name="Tunlid A."/>
        </authorList>
    </citation>
    <scope>NUCLEOTIDE SEQUENCE [LARGE SCALE GENOMIC DNA]</scope>
    <source>
        <strain evidence="11 12">CBS 406.79</strain>
    </source>
</reference>
<feature type="compositionally biased region" description="Polar residues" evidence="8">
    <location>
        <begin position="379"/>
        <end position="391"/>
    </location>
</feature>
<evidence type="ECO:0000256" key="3">
    <source>
        <dbReference type="ARBA" id="ARBA00022737"/>
    </source>
</evidence>
<dbReference type="EMBL" id="JAACJN010000094">
    <property type="protein sequence ID" value="KAF5375804.1"/>
    <property type="molecule type" value="Genomic_DNA"/>
</dbReference>
<dbReference type="PROSITE" id="PS00028">
    <property type="entry name" value="ZINC_FINGER_C2H2_1"/>
    <property type="match status" value="1"/>
</dbReference>
<dbReference type="PROSITE" id="PS50157">
    <property type="entry name" value="ZINC_FINGER_C2H2_2"/>
    <property type="match status" value="2"/>
</dbReference>
<comment type="caution">
    <text evidence="11">The sequence shown here is derived from an EMBL/GenBank/DDBJ whole genome shotgun (WGS) entry which is preliminary data.</text>
</comment>
<dbReference type="Gene3D" id="3.40.30.10">
    <property type="entry name" value="Glutaredoxin"/>
    <property type="match status" value="1"/>
</dbReference>
<proteinExistence type="predicted"/>
<dbReference type="Proteomes" id="UP000518752">
    <property type="component" value="Unassembled WGS sequence"/>
</dbReference>
<dbReference type="InterPro" id="IPR036236">
    <property type="entry name" value="Znf_C2H2_sf"/>
</dbReference>
<dbReference type="InterPro" id="IPR013087">
    <property type="entry name" value="Znf_C2H2_type"/>
</dbReference>
<dbReference type="Gene3D" id="3.30.160.60">
    <property type="entry name" value="Classic Zinc Finger"/>
    <property type="match status" value="1"/>
</dbReference>
<dbReference type="Pfam" id="PF22041">
    <property type="entry name" value="GST_C_7"/>
    <property type="match status" value="1"/>
</dbReference>
<dbReference type="Gene3D" id="1.20.1050.10">
    <property type="match status" value="1"/>
</dbReference>
<sequence length="391" mass="45126">MSNDTTIIFYDIPYAEPNICWSSNTWKTRFCLNYKRLPYKTQWVEYPDIESTCIKIGAAPTDVKEDGITPEYTFPVIYDPTTQRAISESFNIAIYLDTTYPDTPRVFSPTHTQSLHSAFDDLITRRTFPHVGMRIRQLVFERLPHGRSQEYFRRTRESWFGKKIEEFGPRTEEERIRKWSDFEKGLDAMDRHYQIAKNEFGGGEFICGVDPTYGDFILAGFLMWCKTGFGPESGEWKDILKWQDGKWARFLASPPLLMSSMPSNPFLLDSTDSMALSNRPPNYVVTDTAPIALNTTENVRAQAERRRGTAAKFFCEFCGASFTARHNLTNHLSLHKGVRPFACERCGRTFTVQRSRDRHRESSSCLQNPEPYPDRGPSRVTNLPSFLPSFQ</sequence>
<feature type="region of interest" description="Disordered" evidence="8">
    <location>
        <begin position="353"/>
        <end position="391"/>
    </location>
</feature>
<name>A0A8H5M058_9AGAR</name>
<protein>
    <submittedName>
        <fullName evidence="11">Uncharacterized protein</fullName>
    </submittedName>
</protein>
<dbReference type="SUPFAM" id="SSF52833">
    <property type="entry name" value="Thioredoxin-like"/>
    <property type="match status" value="1"/>
</dbReference>
<keyword evidence="2" id="KW-0479">Metal-binding</keyword>
<dbReference type="PANTHER" id="PTHR24394:SF44">
    <property type="entry name" value="ZINC FINGER PROTEIN 271-LIKE"/>
    <property type="match status" value="1"/>
</dbReference>
<evidence type="ECO:0000256" key="7">
    <source>
        <dbReference type="PROSITE-ProRule" id="PRU00042"/>
    </source>
</evidence>
<dbReference type="InterPro" id="IPR054416">
    <property type="entry name" value="GST_UstS-like_C"/>
</dbReference>
<dbReference type="GO" id="GO:0000981">
    <property type="term" value="F:DNA-binding transcription factor activity, RNA polymerase II-specific"/>
    <property type="evidence" value="ECO:0007669"/>
    <property type="project" value="TreeGrafter"/>
</dbReference>
<feature type="domain" description="C2H2-type" evidence="9">
    <location>
        <begin position="313"/>
        <end position="340"/>
    </location>
</feature>
<dbReference type="GO" id="GO:0008270">
    <property type="term" value="F:zinc ion binding"/>
    <property type="evidence" value="ECO:0007669"/>
    <property type="project" value="UniProtKB-KW"/>
</dbReference>
<keyword evidence="5" id="KW-0862">Zinc</keyword>
<keyword evidence="12" id="KW-1185">Reference proteome</keyword>
<dbReference type="PANTHER" id="PTHR24394">
    <property type="entry name" value="ZINC FINGER PROTEIN"/>
    <property type="match status" value="1"/>
</dbReference>
<gene>
    <name evidence="11" type="ORF">D9757_011195</name>
</gene>
<dbReference type="AlphaFoldDB" id="A0A8H5M058"/>
<evidence type="ECO:0000313" key="11">
    <source>
        <dbReference type="EMBL" id="KAF5375804.1"/>
    </source>
</evidence>
<feature type="domain" description="C2H2-type" evidence="9">
    <location>
        <begin position="341"/>
        <end position="369"/>
    </location>
</feature>
<dbReference type="GO" id="GO:0005634">
    <property type="term" value="C:nucleus"/>
    <property type="evidence" value="ECO:0007669"/>
    <property type="project" value="UniProtKB-SubCell"/>
</dbReference>
<keyword evidence="6" id="KW-0539">Nucleus</keyword>
<evidence type="ECO:0000259" key="10">
    <source>
        <dbReference type="PROSITE" id="PS50404"/>
    </source>
</evidence>
<evidence type="ECO:0000256" key="2">
    <source>
        <dbReference type="ARBA" id="ARBA00022723"/>
    </source>
</evidence>
<dbReference type="OrthoDB" id="4951845at2759"/>
<feature type="domain" description="GST N-terminal" evidence="10">
    <location>
        <begin position="12"/>
        <end position="104"/>
    </location>
</feature>
<evidence type="ECO:0000256" key="4">
    <source>
        <dbReference type="ARBA" id="ARBA00022771"/>
    </source>
</evidence>
<evidence type="ECO:0000256" key="5">
    <source>
        <dbReference type="ARBA" id="ARBA00022833"/>
    </source>
</evidence>